<evidence type="ECO:0000313" key="1">
    <source>
        <dbReference type="EMBL" id="GHF36855.1"/>
    </source>
</evidence>
<keyword evidence="2" id="KW-1185">Reference proteome</keyword>
<comment type="caution">
    <text evidence="1">The sequence shown here is derived from an EMBL/GenBank/DDBJ whole genome shotgun (WGS) entry which is preliminary data.</text>
</comment>
<reference evidence="1" key="2">
    <citation type="submission" date="2020-09" db="EMBL/GenBank/DDBJ databases">
        <authorList>
            <person name="Sun Q."/>
            <person name="Kim S."/>
        </authorList>
    </citation>
    <scope>NUCLEOTIDE SEQUENCE</scope>
    <source>
        <strain evidence="1">KCTC 42650</strain>
    </source>
</reference>
<sequence>MTEADLRRVTSDLYYALFHRICEALVAPLGADPDNPAFIEAYKNLYRQPDHSHIEKKCKELKRHNFSEPVNRFAEQFVALKNKRENADYDPLAKFAISSVRMDIQSIESVISDFDNAEPSEQTRFAYFVSLKQTRRMDG</sequence>
<gene>
    <name evidence="1" type="ORF">GCM10017056_05920</name>
</gene>
<dbReference type="RefSeq" id="WP_189678538.1">
    <property type="nucleotide sequence ID" value="NZ_BNCJ01000001.1"/>
</dbReference>
<evidence type="ECO:0000313" key="2">
    <source>
        <dbReference type="Proteomes" id="UP000626220"/>
    </source>
</evidence>
<reference evidence="1" key="1">
    <citation type="journal article" date="2014" name="Int. J. Syst. Evol. Microbiol.">
        <title>Complete genome sequence of Corynebacterium casei LMG S-19264T (=DSM 44701T), isolated from a smear-ripened cheese.</title>
        <authorList>
            <consortium name="US DOE Joint Genome Institute (JGI-PGF)"/>
            <person name="Walter F."/>
            <person name="Albersmeier A."/>
            <person name="Kalinowski J."/>
            <person name="Ruckert C."/>
        </authorList>
    </citation>
    <scope>NUCLEOTIDE SEQUENCE</scope>
    <source>
        <strain evidence="1">KCTC 42650</strain>
    </source>
</reference>
<protein>
    <submittedName>
        <fullName evidence="1">Uncharacterized protein</fullName>
    </submittedName>
</protein>
<proteinExistence type="predicted"/>
<dbReference type="AlphaFoldDB" id="A0A8J3M474"/>
<dbReference type="Gene3D" id="1.20.120.330">
    <property type="entry name" value="Nucleotidyltransferases domain 2"/>
    <property type="match status" value="1"/>
</dbReference>
<dbReference type="Proteomes" id="UP000626220">
    <property type="component" value="Unassembled WGS sequence"/>
</dbReference>
<name>A0A8J3M474_9RHOB</name>
<accession>A0A8J3M474</accession>
<dbReference type="EMBL" id="BNCJ01000001">
    <property type="protein sequence ID" value="GHF36855.1"/>
    <property type="molecule type" value="Genomic_DNA"/>
</dbReference>
<organism evidence="1 2">
    <name type="scientific">Seohaeicola zhoushanensis</name>
    <dbReference type="NCBI Taxonomy" id="1569283"/>
    <lineage>
        <taxon>Bacteria</taxon>
        <taxon>Pseudomonadati</taxon>
        <taxon>Pseudomonadota</taxon>
        <taxon>Alphaproteobacteria</taxon>
        <taxon>Rhodobacterales</taxon>
        <taxon>Roseobacteraceae</taxon>
        <taxon>Seohaeicola</taxon>
    </lineage>
</organism>